<sequence>MELVMELALTLWRVAKVYLLLLVPEIPTFVVVLFSCIGKGFWDAA</sequence>
<keyword evidence="1" id="KW-0472">Membrane</keyword>
<accession>A0A9I9CD49</accession>
<evidence type="ECO:0000256" key="1">
    <source>
        <dbReference type="SAM" id="Phobius"/>
    </source>
</evidence>
<evidence type="ECO:0000313" key="2">
    <source>
        <dbReference type="EnsemblPlants" id="MELO3C001721.2.1"/>
    </source>
</evidence>
<name>A0A9I9CD49_CUCME</name>
<protein>
    <submittedName>
        <fullName evidence="2">Uncharacterized protein</fullName>
    </submittedName>
</protein>
<dbReference type="EnsemblPlants" id="MELO3C001721.2.1">
    <property type="protein sequence ID" value="MELO3C001721.2.1"/>
    <property type="gene ID" value="MELO3C001721.2"/>
</dbReference>
<proteinExistence type="predicted"/>
<organism evidence="2">
    <name type="scientific">Cucumis melo</name>
    <name type="common">Muskmelon</name>
    <dbReference type="NCBI Taxonomy" id="3656"/>
    <lineage>
        <taxon>Eukaryota</taxon>
        <taxon>Viridiplantae</taxon>
        <taxon>Streptophyta</taxon>
        <taxon>Embryophyta</taxon>
        <taxon>Tracheophyta</taxon>
        <taxon>Spermatophyta</taxon>
        <taxon>Magnoliopsida</taxon>
        <taxon>eudicotyledons</taxon>
        <taxon>Gunneridae</taxon>
        <taxon>Pentapetalae</taxon>
        <taxon>rosids</taxon>
        <taxon>fabids</taxon>
        <taxon>Cucurbitales</taxon>
        <taxon>Cucurbitaceae</taxon>
        <taxon>Benincaseae</taxon>
        <taxon>Cucumis</taxon>
    </lineage>
</organism>
<dbReference type="Gramene" id="MELO3C001721.2.1">
    <property type="protein sequence ID" value="MELO3C001721.2.1"/>
    <property type="gene ID" value="MELO3C001721.2"/>
</dbReference>
<reference evidence="2" key="1">
    <citation type="submission" date="2023-03" db="UniProtKB">
        <authorList>
            <consortium name="EnsemblPlants"/>
        </authorList>
    </citation>
    <scope>IDENTIFICATION</scope>
</reference>
<keyword evidence="1" id="KW-1133">Transmembrane helix</keyword>
<keyword evidence="1" id="KW-0812">Transmembrane</keyword>
<dbReference type="AlphaFoldDB" id="A0A9I9CD49"/>
<feature type="transmembrane region" description="Helical" evidence="1">
    <location>
        <begin position="20"/>
        <end position="42"/>
    </location>
</feature>